<dbReference type="EMBL" id="BMAV01009828">
    <property type="protein sequence ID" value="GFY54346.1"/>
    <property type="molecule type" value="Genomic_DNA"/>
</dbReference>
<reference evidence="1" key="1">
    <citation type="submission" date="2020-08" db="EMBL/GenBank/DDBJ databases">
        <title>Multicomponent nature underlies the extraordinary mechanical properties of spider dragline silk.</title>
        <authorList>
            <person name="Kono N."/>
            <person name="Nakamura H."/>
            <person name="Mori M."/>
            <person name="Yoshida Y."/>
            <person name="Ohtoshi R."/>
            <person name="Malay A.D."/>
            <person name="Moran D.A.P."/>
            <person name="Tomita M."/>
            <person name="Numata K."/>
            <person name="Arakawa K."/>
        </authorList>
    </citation>
    <scope>NUCLEOTIDE SEQUENCE</scope>
</reference>
<protein>
    <submittedName>
        <fullName evidence="1">Uncharacterized protein</fullName>
    </submittedName>
</protein>
<name>A0A8X7C2D0_9ARAC</name>
<gene>
    <name evidence="1" type="ORF">TNIN_122281</name>
</gene>
<keyword evidence="2" id="KW-1185">Reference proteome</keyword>
<accession>A0A8X7C2D0</accession>
<organism evidence="1 2">
    <name type="scientific">Trichonephila inaurata madagascariensis</name>
    <dbReference type="NCBI Taxonomy" id="2747483"/>
    <lineage>
        <taxon>Eukaryota</taxon>
        <taxon>Metazoa</taxon>
        <taxon>Ecdysozoa</taxon>
        <taxon>Arthropoda</taxon>
        <taxon>Chelicerata</taxon>
        <taxon>Arachnida</taxon>
        <taxon>Araneae</taxon>
        <taxon>Araneomorphae</taxon>
        <taxon>Entelegynae</taxon>
        <taxon>Araneoidea</taxon>
        <taxon>Nephilidae</taxon>
        <taxon>Trichonephila</taxon>
        <taxon>Trichonephila inaurata</taxon>
    </lineage>
</organism>
<evidence type="ECO:0000313" key="2">
    <source>
        <dbReference type="Proteomes" id="UP000886998"/>
    </source>
</evidence>
<proteinExistence type="predicted"/>
<evidence type="ECO:0000313" key="1">
    <source>
        <dbReference type="EMBL" id="GFY54346.1"/>
    </source>
</evidence>
<comment type="caution">
    <text evidence="1">The sequence shown here is derived from an EMBL/GenBank/DDBJ whole genome shotgun (WGS) entry which is preliminary data.</text>
</comment>
<dbReference type="AlphaFoldDB" id="A0A8X7C2D0"/>
<sequence length="94" mass="10785">MSCPNNRREKRFSTVQLNSTHLPRDLDASLPPLKQPSSLLLHMSDNLSLFLFNWRLLTGANDSKRSTVAIDRSVPDVVAIWRRHIKKISLYAMP</sequence>
<dbReference type="Proteomes" id="UP000886998">
    <property type="component" value="Unassembled WGS sequence"/>
</dbReference>